<evidence type="ECO:0000256" key="1">
    <source>
        <dbReference type="ARBA" id="ARBA00004141"/>
    </source>
</evidence>
<evidence type="ECO:0000256" key="5">
    <source>
        <dbReference type="ARBA" id="ARBA00023136"/>
    </source>
</evidence>
<feature type="transmembrane region" description="Helical" evidence="6">
    <location>
        <begin position="6"/>
        <end position="26"/>
    </location>
</feature>
<accession>A0A178MCI6</accession>
<dbReference type="RefSeq" id="WP_066785523.1">
    <property type="nucleotide sequence ID" value="NZ_LWQS01000043.1"/>
</dbReference>
<dbReference type="Pfam" id="PF03741">
    <property type="entry name" value="TerC"/>
    <property type="match status" value="1"/>
</dbReference>
<keyword evidence="4 6" id="KW-1133">Transmembrane helix</keyword>
<evidence type="ECO:0000256" key="4">
    <source>
        <dbReference type="ARBA" id="ARBA00022989"/>
    </source>
</evidence>
<dbReference type="GO" id="GO:0016020">
    <property type="term" value="C:membrane"/>
    <property type="evidence" value="ECO:0007669"/>
    <property type="project" value="UniProtKB-SubCell"/>
</dbReference>
<proteinExistence type="inferred from homology"/>
<dbReference type="NCBIfam" id="TIGR03718">
    <property type="entry name" value="R_switched_Alx"/>
    <property type="match status" value="1"/>
</dbReference>
<feature type="transmembrane region" description="Helical" evidence="6">
    <location>
        <begin position="38"/>
        <end position="60"/>
    </location>
</feature>
<feature type="transmembrane region" description="Helical" evidence="6">
    <location>
        <begin position="234"/>
        <end position="254"/>
    </location>
</feature>
<dbReference type="PANTHER" id="PTHR30238">
    <property type="entry name" value="MEMBRANE BOUND PREDICTED REDOX MODULATOR"/>
    <property type="match status" value="1"/>
</dbReference>
<keyword evidence="5 6" id="KW-0472">Membrane</keyword>
<protein>
    <recommendedName>
        <fullName evidence="9">Tellurium resistance protein TerC</fullName>
    </recommendedName>
</protein>
<feature type="transmembrane region" description="Helical" evidence="6">
    <location>
        <begin position="266"/>
        <end position="293"/>
    </location>
</feature>
<dbReference type="InterPro" id="IPR005496">
    <property type="entry name" value="Integral_membrane_TerC"/>
</dbReference>
<evidence type="ECO:0000256" key="6">
    <source>
        <dbReference type="SAM" id="Phobius"/>
    </source>
</evidence>
<evidence type="ECO:0008006" key="9">
    <source>
        <dbReference type="Google" id="ProtNLM"/>
    </source>
</evidence>
<comment type="caution">
    <text evidence="7">The sequence shown here is derived from an EMBL/GenBank/DDBJ whole genome shotgun (WGS) entry which is preliminary data.</text>
</comment>
<evidence type="ECO:0000313" key="8">
    <source>
        <dbReference type="Proteomes" id="UP000078287"/>
    </source>
</evidence>
<comment type="similarity">
    <text evidence="2">Belongs to the TerC family.</text>
</comment>
<feature type="transmembrane region" description="Helical" evidence="6">
    <location>
        <begin position="113"/>
        <end position="135"/>
    </location>
</feature>
<gene>
    <name evidence="7" type="ORF">A6A03_11975</name>
</gene>
<evidence type="ECO:0000256" key="3">
    <source>
        <dbReference type="ARBA" id="ARBA00022692"/>
    </source>
</evidence>
<sequence>MFDAVWVWVGFNLFVLALLAIDLGVFHREAHEVSLREAAIWSVVWVSLALLLNLGLYLFWDTIMPNSSLSASDAGLAFLTGYLIEKALSVDNIFVFVLIFSYFAVPAKYQHRVLFWGILGALIMRGSMILAGAALIKQFHWIIWIFGAFLIFTGIRMATAQDEQIEPEKNPVVRLFRRFMPISDRYDGQKFLTRQNGVLMATPLLLVLVMVETTDLIFAIDSIPAIFAVTQDPFIVYTSNVCAILGLRALYFVLAGVVHLFHYLKLGLSVVLAFVGVKMLLPDLSAAIVGVSWKIPTGVSLGVVATIIAVSIIASLVRARGAEAGEHAASS</sequence>
<keyword evidence="8" id="KW-1185">Reference proteome</keyword>
<dbReference type="EMBL" id="LWQS01000043">
    <property type="protein sequence ID" value="OAN46511.1"/>
    <property type="molecule type" value="Genomic_DNA"/>
</dbReference>
<dbReference type="AlphaFoldDB" id="A0A178MCI6"/>
<dbReference type="Proteomes" id="UP000078287">
    <property type="component" value="Unassembled WGS sequence"/>
</dbReference>
<dbReference type="OrthoDB" id="9783692at2"/>
<comment type="subcellular location">
    <subcellularLocation>
        <location evidence="1">Membrane</location>
        <topology evidence="1">Multi-pass membrane protein</topology>
    </subcellularLocation>
</comment>
<evidence type="ECO:0000313" key="7">
    <source>
        <dbReference type="EMBL" id="OAN46511.1"/>
    </source>
</evidence>
<feature type="transmembrane region" description="Helical" evidence="6">
    <location>
        <begin position="204"/>
        <end position="228"/>
    </location>
</feature>
<reference evidence="7 8" key="1">
    <citation type="submission" date="2016-04" db="EMBL/GenBank/DDBJ databases">
        <title>Chloroflexus islandicus sp. nov., a thermophilic filamentous anoxygenic phototrophic bacterium from geyser Strokkur (Iceland).</title>
        <authorList>
            <person name="Gaisin V.A."/>
            <person name="Kalashnikov A.M."/>
            <person name="Sukhacheva M.V."/>
            <person name="Grouzdev D.S."/>
            <person name="Ivanov T.M."/>
            <person name="Kuznetsov B."/>
            <person name="Gorlenko V.M."/>
        </authorList>
    </citation>
    <scope>NUCLEOTIDE SEQUENCE [LARGE SCALE GENOMIC DNA]</scope>
    <source>
        <strain evidence="8">isl-2</strain>
    </source>
</reference>
<keyword evidence="3 6" id="KW-0812">Transmembrane</keyword>
<dbReference type="InterPro" id="IPR022369">
    <property type="entry name" value="Integral_membrane_TerC_rswitch"/>
</dbReference>
<feature type="transmembrane region" description="Helical" evidence="6">
    <location>
        <begin position="299"/>
        <end position="317"/>
    </location>
</feature>
<name>A0A178MCI6_9CHLR</name>
<organism evidence="7 8">
    <name type="scientific">Chloroflexus islandicus</name>
    <dbReference type="NCBI Taxonomy" id="1707952"/>
    <lineage>
        <taxon>Bacteria</taxon>
        <taxon>Bacillati</taxon>
        <taxon>Chloroflexota</taxon>
        <taxon>Chloroflexia</taxon>
        <taxon>Chloroflexales</taxon>
        <taxon>Chloroflexineae</taxon>
        <taxon>Chloroflexaceae</taxon>
        <taxon>Chloroflexus</taxon>
    </lineage>
</organism>
<dbReference type="PANTHER" id="PTHR30238:SF0">
    <property type="entry name" value="THYLAKOID MEMBRANE PROTEIN TERC, CHLOROPLASTIC"/>
    <property type="match status" value="1"/>
</dbReference>
<feature type="transmembrane region" description="Helical" evidence="6">
    <location>
        <begin position="141"/>
        <end position="159"/>
    </location>
</feature>
<evidence type="ECO:0000256" key="2">
    <source>
        <dbReference type="ARBA" id="ARBA00007511"/>
    </source>
</evidence>
<feature type="transmembrane region" description="Helical" evidence="6">
    <location>
        <begin position="87"/>
        <end position="106"/>
    </location>
</feature>